<dbReference type="InterPro" id="IPR006015">
    <property type="entry name" value="Universal_stress_UspA"/>
</dbReference>
<comment type="caution">
    <text evidence="3">The sequence shown here is derived from an EMBL/GenBank/DDBJ whole genome shotgun (WGS) entry which is preliminary data.</text>
</comment>
<feature type="chain" id="PRO_5034142487" description="UspA domain-containing protein" evidence="1">
    <location>
        <begin position="20"/>
        <end position="162"/>
    </location>
</feature>
<dbReference type="SUPFAM" id="SSF52402">
    <property type="entry name" value="Adenine nucleotide alpha hydrolases-like"/>
    <property type="match status" value="1"/>
</dbReference>
<evidence type="ECO:0000313" key="4">
    <source>
        <dbReference type="Proteomes" id="UP000650833"/>
    </source>
</evidence>
<dbReference type="PANTHER" id="PTHR31964">
    <property type="entry name" value="ADENINE NUCLEOTIDE ALPHA HYDROLASES-LIKE SUPERFAMILY PROTEIN"/>
    <property type="match status" value="1"/>
</dbReference>
<dbReference type="PANTHER" id="PTHR31964:SF113">
    <property type="entry name" value="USPA DOMAIN-CONTAINING PROTEIN"/>
    <property type="match status" value="1"/>
</dbReference>
<reference evidence="3" key="1">
    <citation type="submission" date="2020-12" db="EMBL/GenBank/DDBJ databases">
        <title>Metabolic potential, ecology and presence of endohyphal bacteria is reflected in genomic diversity of Mucoromycotina.</title>
        <authorList>
            <person name="Muszewska A."/>
            <person name="Okrasinska A."/>
            <person name="Steczkiewicz K."/>
            <person name="Drgas O."/>
            <person name="Orlowska M."/>
            <person name="Perlinska-Lenart U."/>
            <person name="Aleksandrzak-Piekarczyk T."/>
            <person name="Szatraj K."/>
            <person name="Zielenkiewicz U."/>
            <person name="Pilsyk S."/>
            <person name="Malc E."/>
            <person name="Mieczkowski P."/>
            <person name="Kruszewska J.S."/>
            <person name="Biernat P."/>
            <person name="Pawlowska J."/>
        </authorList>
    </citation>
    <scope>NUCLEOTIDE SEQUENCE</scope>
    <source>
        <strain evidence="3">CBS 226.32</strain>
    </source>
</reference>
<sequence length="162" mass="17809">MNTLLIHLFSSPLYRIVVAADDSPISKKAIDHAIKLCSKLTVPYKLDIVYAMGLNPAGITAFGFMSGLDKLNNVDIQQDAKESVLNLNTYLAQFDETKSNTVIVKTSTKDCGYIIEDYINENPPDMLVLGSSNKEGLQKFILGSVSDHCLHSCKCPVLIIKN</sequence>
<dbReference type="PRINTS" id="PR01438">
    <property type="entry name" value="UNVRSLSTRESS"/>
</dbReference>
<dbReference type="Gene3D" id="3.40.50.620">
    <property type="entry name" value="HUPs"/>
    <property type="match status" value="1"/>
</dbReference>
<dbReference type="CDD" id="cd23659">
    <property type="entry name" value="USP_At3g01520-like"/>
    <property type="match status" value="1"/>
</dbReference>
<keyword evidence="1" id="KW-0732">Signal</keyword>
<dbReference type="Pfam" id="PF00582">
    <property type="entry name" value="Usp"/>
    <property type="match status" value="1"/>
</dbReference>
<dbReference type="AlphaFoldDB" id="A0A8H7V4W3"/>
<dbReference type="Proteomes" id="UP000650833">
    <property type="component" value="Unassembled WGS sequence"/>
</dbReference>
<evidence type="ECO:0000256" key="1">
    <source>
        <dbReference type="SAM" id="SignalP"/>
    </source>
</evidence>
<protein>
    <recommendedName>
        <fullName evidence="2">UspA domain-containing protein</fullName>
    </recommendedName>
</protein>
<evidence type="ECO:0000259" key="2">
    <source>
        <dbReference type="Pfam" id="PF00582"/>
    </source>
</evidence>
<proteinExistence type="predicted"/>
<dbReference type="InterPro" id="IPR014729">
    <property type="entry name" value="Rossmann-like_a/b/a_fold"/>
</dbReference>
<accession>A0A8H7V4W3</accession>
<name>A0A8H7V4W3_9FUNG</name>
<gene>
    <name evidence="3" type="ORF">INT46_007777</name>
</gene>
<keyword evidence="4" id="KW-1185">Reference proteome</keyword>
<feature type="domain" description="UspA" evidence="2">
    <location>
        <begin position="15"/>
        <end position="161"/>
    </location>
</feature>
<dbReference type="OrthoDB" id="843225at2759"/>
<organism evidence="3 4">
    <name type="scientific">Mucor plumbeus</name>
    <dbReference type="NCBI Taxonomy" id="97098"/>
    <lineage>
        <taxon>Eukaryota</taxon>
        <taxon>Fungi</taxon>
        <taxon>Fungi incertae sedis</taxon>
        <taxon>Mucoromycota</taxon>
        <taxon>Mucoromycotina</taxon>
        <taxon>Mucoromycetes</taxon>
        <taxon>Mucorales</taxon>
        <taxon>Mucorineae</taxon>
        <taxon>Mucoraceae</taxon>
        <taxon>Mucor</taxon>
    </lineage>
</organism>
<dbReference type="InterPro" id="IPR006016">
    <property type="entry name" value="UspA"/>
</dbReference>
<feature type="signal peptide" evidence="1">
    <location>
        <begin position="1"/>
        <end position="19"/>
    </location>
</feature>
<evidence type="ECO:0000313" key="3">
    <source>
        <dbReference type="EMBL" id="KAG2201504.1"/>
    </source>
</evidence>
<dbReference type="EMBL" id="JAEPRC010000283">
    <property type="protein sequence ID" value="KAG2201504.1"/>
    <property type="molecule type" value="Genomic_DNA"/>
</dbReference>